<dbReference type="AlphaFoldDB" id="A0A388LSX0"/>
<reference evidence="2 3" key="1">
    <citation type="journal article" date="2018" name="Cell">
        <title>The Chara Genome: Secondary Complexity and Implications for Plant Terrestrialization.</title>
        <authorList>
            <person name="Nishiyama T."/>
            <person name="Sakayama H."/>
            <person name="Vries J.D."/>
            <person name="Buschmann H."/>
            <person name="Saint-Marcoux D."/>
            <person name="Ullrich K.K."/>
            <person name="Haas F.B."/>
            <person name="Vanderstraeten L."/>
            <person name="Becker D."/>
            <person name="Lang D."/>
            <person name="Vosolsobe S."/>
            <person name="Rombauts S."/>
            <person name="Wilhelmsson P.K.I."/>
            <person name="Janitza P."/>
            <person name="Kern R."/>
            <person name="Heyl A."/>
            <person name="Rumpler F."/>
            <person name="Villalobos L.I.A.C."/>
            <person name="Clay J.M."/>
            <person name="Skokan R."/>
            <person name="Toyoda A."/>
            <person name="Suzuki Y."/>
            <person name="Kagoshima H."/>
            <person name="Schijlen E."/>
            <person name="Tajeshwar N."/>
            <person name="Catarino B."/>
            <person name="Hetherington A.J."/>
            <person name="Saltykova A."/>
            <person name="Bonnot C."/>
            <person name="Breuninger H."/>
            <person name="Symeonidi A."/>
            <person name="Radhakrishnan G.V."/>
            <person name="Van Nieuwerburgh F."/>
            <person name="Deforce D."/>
            <person name="Chang C."/>
            <person name="Karol K.G."/>
            <person name="Hedrich R."/>
            <person name="Ulvskov P."/>
            <person name="Glockner G."/>
            <person name="Delwiche C.F."/>
            <person name="Petrasek J."/>
            <person name="Van de Peer Y."/>
            <person name="Friml J."/>
            <person name="Beilby M."/>
            <person name="Dolan L."/>
            <person name="Kohara Y."/>
            <person name="Sugano S."/>
            <person name="Fujiyama A."/>
            <person name="Delaux P.-M."/>
            <person name="Quint M."/>
            <person name="TheiBen G."/>
            <person name="Hagemann M."/>
            <person name="Harholt J."/>
            <person name="Dunand C."/>
            <person name="Zachgo S."/>
            <person name="Langdale J."/>
            <person name="Maumus F."/>
            <person name="Straeten D.V.D."/>
            <person name="Gould S.B."/>
            <person name="Rensing S.A."/>
        </authorList>
    </citation>
    <scope>NUCLEOTIDE SEQUENCE [LARGE SCALE GENOMIC DNA]</scope>
    <source>
        <strain evidence="2 3">S276</strain>
    </source>
</reference>
<organism evidence="2 3">
    <name type="scientific">Chara braunii</name>
    <name type="common">Braun's stonewort</name>
    <dbReference type="NCBI Taxonomy" id="69332"/>
    <lineage>
        <taxon>Eukaryota</taxon>
        <taxon>Viridiplantae</taxon>
        <taxon>Streptophyta</taxon>
        <taxon>Charophyceae</taxon>
        <taxon>Charales</taxon>
        <taxon>Characeae</taxon>
        <taxon>Chara</taxon>
    </lineage>
</organism>
<keyword evidence="3" id="KW-1185">Reference proteome</keyword>
<evidence type="ECO:0000313" key="2">
    <source>
        <dbReference type="EMBL" id="GBG85407.1"/>
    </source>
</evidence>
<feature type="region of interest" description="Disordered" evidence="1">
    <location>
        <begin position="146"/>
        <end position="177"/>
    </location>
</feature>
<sequence>MEGRQGMCRFAGNQGGGQWVGQSPSRSSRSSERSGYVHLPPHLQPLSDTSDEEAEDRRSQTVSLGSRSTEEWAAKELCGSRDNGNLNGQSYTELLRQGLSGDEGDGGLNLSFGLCSGRSSAASRTVIVNNHPDDDGGQVTAVARSLRSPTPVRDASENNGDPPKQQYRSPSVSRGASARPLWMQSLSPMSANSTAASRRGECGETDCGIADFGDARDGREVWEEHRRTLHPRREESVTQGVQRLCVREEENRHDDDEDGSMRCSSQTKGSPAGFGKRKSTKQQTFKALTECMEKHGALVASTMESNNKRQCSIQIRQCEAFEAEVEVQKKHYAAYDDSKLMCHALLEIAKVIRER</sequence>
<dbReference type="EMBL" id="BFEA01000517">
    <property type="protein sequence ID" value="GBG85407.1"/>
    <property type="molecule type" value="Genomic_DNA"/>
</dbReference>
<protein>
    <submittedName>
        <fullName evidence="2">Uncharacterized protein</fullName>
    </submittedName>
</protein>
<evidence type="ECO:0000313" key="3">
    <source>
        <dbReference type="Proteomes" id="UP000265515"/>
    </source>
</evidence>
<dbReference type="Gramene" id="GBG85407">
    <property type="protein sequence ID" value="GBG85407"/>
    <property type="gene ID" value="CBR_g40049"/>
</dbReference>
<comment type="caution">
    <text evidence="2">The sequence shown here is derived from an EMBL/GenBank/DDBJ whole genome shotgun (WGS) entry which is preliminary data.</text>
</comment>
<proteinExistence type="predicted"/>
<gene>
    <name evidence="2" type="ORF">CBR_g40049</name>
</gene>
<feature type="region of interest" description="Disordered" evidence="1">
    <location>
        <begin position="250"/>
        <end position="279"/>
    </location>
</feature>
<evidence type="ECO:0000256" key="1">
    <source>
        <dbReference type="SAM" id="MobiDB-lite"/>
    </source>
</evidence>
<accession>A0A388LSX0</accession>
<name>A0A388LSX0_CHABU</name>
<dbReference type="Proteomes" id="UP000265515">
    <property type="component" value="Unassembled WGS sequence"/>
</dbReference>
<feature type="region of interest" description="Disordered" evidence="1">
    <location>
        <begin position="1"/>
        <end position="89"/>
    </location>
</feature>